<feature type="domain" description="Thioesterase" evidence="2">
    <location>
        <begin position="193"/>
        <end position="262"/>
    </location>
</feature>
<evidence type="ECO:0000313" key="4">
    <source>
        <dbReference type="Proteomes" id="UP000184073"/>
    </source>
</evidence>
<protein>
    <recommendedName>
        <fullName evidence="2">Thioesterase domain-containing protein</fullName>
    </recommendedName>
</protein>
<dbReference type="PANTHER" id="PTHR47260:SF7">
    <property type="entry name" value="THIOESTERASE FAMILY PROTEIN (AFU_ORTHOLOGUE AFUA_1G10800)"/>
    <property type="match status" value="1"/>
</dbReference>
<feature type="transmembrane region" description="Helical" evidence="1">
    <location>
        <begin position="64"/>
        <end position="84"/>
    </location>
</feature>
<dbReference type="PANTHER" id="PTHR47260">
    <property type="entry name" value="UPF0644 PROTEIN PB2B4.06"/>
    <property type="match status" value="1"/>
</dbReference>
<dbReference type="AlphaFoldDB" id="A0A1L9P7D5"/>
<proteinExistence type="predicted"/>
<keyword evidence="1" id="KW-0812">Transmembrane</keyword>
<dbReference type="CDD" id="cd03443">
    <property type="entry name" value="PaaI_thioesterase"/>
    <property type="match status" value="1"/>
</dbReference>
<accession>A0A1L9P7D5</accession>
<organism evidence="3 4">
    <name type="scientific">Aspergillus versicolor CBS 583.65</name>
    <dbReference type="NCBI Taxonomy" id="1036611"/>
    <lineage>
        <taxon>Eukaryota</taxon>
        <taxon>Fungi</taxon>
        <taxon>Dikarya</taxon>
        <taxon>Ascomycota</taxon>
        <taxon>Pezizomycotina</taxon>
        <taxon>Eurotiomycetes</taxon>
        <taxon>Eurotiomycetidae</taxon>
        <taxon>Eurotiales</taxon>
        <taxon>Aspergillaceae</taxon>
        <taxon>Aspergillus</taxon>
        <taxon>Aspergillus subgen. Nidulantes</taxon>
    </lineage>
</organism>
<sequence>MPSSTFVRAVPTAARLHVSYPSTKSLSLARFPSLPPATRSLQRRYQTVGTAHIQPRPRSRLRRFLGFASIATFAVTTGFLLGAAGQYRDIMTLPIPTDEETLVAFTPSDELAQSVEEHIHNHPLSVSLREDPAYTESRPYLKIPEQIRSRSLTAGTLSNSKGIVVPPVVFSNKETNTLISIFYLGPNVSGHPGIVHGGFLATLLDEGMGRCAFPVLPNKVGVTANLNIDYRRPAMASSYFVMRAQVVKSEGRKAWIEAHIETLPEEGQEPVVLVEAKSLFVEPKQAAALGDKLHKFAN</sequence>
<dbReference type="Pfam" id="PF03061">
    <property type="entry name" value="4HBT"/>
    <property type="match status" value="1"/>
</dbReference>
<name>A0A1L9P7D5_ASPVE</name>
<dbReference type="Proteomes" id="UP000184073">
    <property type="component" value="Unassembled WGS sequence"/>
</dbReference>
<dbReference type="RefSeq" id="XP_040663213.1">
    <property type="nucleotide sequence ID" value="XM_040816659.1"/>
</dbReference>
<dbReference type="VEuPathDB" id="FungiDB:ASPVEDRAFT_79168"/>
<dbReference type="EMBL" id="KV878125">
    <property type="protein sequence ID" value="OJI97450.1"/>
    <property type="molecule type" value="Genomic_DNA"/>
</dbReference>
<dbReference type="OrthoDB" id="506431at2759"/>
<dbReference type="Gene3D" id="3.10.129.10">
    <property type="entry name" value="Hotdog Thioesterase"/>
    <property type="match status" value="1"/>
</dbReference>
<dbReference type="SUPFAM" id="SSF54637">
    <property type="entry name" value="Thioesterase/thiol ester dehydrase-isomerase"/>
    <property type="match status" value="1"/>
</dbReference>
<keyword evidence="1" id="KW-0472">Membrane</keyword>
<keyword evidence="4" id="KW-1185">Reference proteome</keyword>
<reference evidence="4" key="1">
    <citation type="journal article" date="2017" name="Genome Biol.">
        <title>Comparative genomics reveals high biological diversity and specific adaptations in the industrially and medically important fungal genus Aspergillus.</title>
        <authorList>
            <person name="de Vries R.P."/>
            <person name="Riley R."/>
            <person name="Wiebenga A."/>
            <person name="Aguilar-Osorio G."/>
            <person name="Amillis S."/>
            <person name="Uchima C.A."/>
            <person name="Anderluh G."/>
            <person name="Asadollahi M."/>
            <person name="Askin M."/>
            <person name="Barry K."/>
            <person name="Battaglia E."/>
            <person name="Bayram O."/>
            <person name="Benocci T."/>
            <person name="Braus-Stromeyer S.A."/>
            <person name="Caldana C."/>
            <person name="Canovas D."/>
            <person name="Cerqueira G.C."/>
            <person name="Chen F."/>
            <person name="Chen W."/>
            <person name="Choi C."/>
            <person name="Clum A."/>
            <person name="Dos Santos R.A."/>
            <person name="Damasio A.R."/>
            <person name="Diallinas G."/>
            <person name="Emri T."/>
            <person name="Fekete E."/>
            <person name="Flipphi M."/>
            <person name="Freyberg S."/>
            <person name="Gallo A."/>
            <person name="Gournas C."/>
            <person name="Habgood R."/>
            <person name="Hainaut M."/>
            <person name="Harispe M.L."/>
            <person name="Henrissat B."/>
            <person name="Hilden K.S."/>
            <person name="Hope R."/>
            <person name="Hossain A."/>
            <person name="Karabika E."/>
            <person name="Karaffa L."/>
            <person name="Karanyi Z."/>
            <person name="Krasevec N."/>
            <person name="Kuo A."/>
            <person name="Kusch H."/>
            <person name="LaButti K."/>
            <person name="Lagendijk E.L."/>
            <person name="Lapidus A."/>
            <person name="Levasseur A."/>
            <person name="Lindquist E."/>
            <person name="Lipzen A."/>
            <person name="Logrieco A.F."/>
            <person name="MacCabe A."/>
            <person name="Maekelae M.R."/>
            <person name="Malavazi I."/>
            <person name="Melin P."/>
            <person name="Meyer V."/>
            <person name="Mielnichuk N."/>
            <person name="Miskei M."/>
            <person name="Molnar A.P."/>
            <person name="Mule G."/>
            <person name="Ngan C.Y."/>
            <person name="Orejas M."/>
            <person name="Orosz E."/>
            <person name="Ouedraogo J.P."/>
            <person name="Overkamp K.M."/>
            <person name="Park H.-S."/>
            <person name="Perrone G."/>
            <person name="Piumi F."/>
            <person name="Punt P.J."/>
            <person name="Ram A.F."/>
            <person name="Ramon A."/>
            <person name="Rauscher S."/>
            <person name="Record E."/>
            <person name="Riano-Pachon D.M."/>
            <person name="Robert V."/>
            <person name="Roehrig J."/>
            <person name="Ruller R."/>
            <person name="Salamov A."/>
            <person name="Salih N.S."/>
            <person name="Samson R.A."/>
            <person name="Sandor E."/>
            <person name="Sanguinetti M."/>
            <person name="Schuetze T."/>
            <person name="Sepcic K."/>
            <person name="Shelest E."/>
            <person name="Sherlock G."/>
            <person name="Sophianopoulou V."/>
            <person name="Squina F.M."/>
            <person name="Sun H."/>
            <person name="Susca A."/>
            <person name="Todd R.B."/>
            <person name="Tsang A."/>
            <person name="Unkles S.E."/>
            <person name="van de Wiele N."/>
            <person name="van Rossen-Uffink D."/>
            <person name="Oliveira J.V."/>
            <person name="Vesth T.C."/>
            <person name="Visser J."/>
            <person name="Yu J.-H."/>
            <person name="Zhou M."/>
            <person name="Andersen M.R."/>
            <person name="Archer D.B."/>
            <person name="Baker S.E."/>
            <person name="Benoit I."/>
            <person name="Brakhage A.A."/>
            <person name="Braus G.H."/>
            <person name="Fischer R."/>
            <person name="Frisvad J.C."/>
            <person name="Goldman G.H."/>
            <person name="Houbraken J."/>
            <person name="Oakley B."/>
            <person name="Pocsi I."/>
            <person name="Scazzocchio C."/>
            <person name="Seiboth B."/>
            <person name="vanKuyk P.A."/>
            <person name="Wortman J."/>
            <person name="Dyer P.S."/>
            <person name="Grigoriev I.V."/>
        </authorList>
    </citation>
    <scope>NUCLEOTIDE SEQUENCE [LARGE SCALE GENOMIC DNA]</scope>
    <source>
        <strain evidence="4">CBS 583.65</strain>
    </source>
</reference>
<dbReference type="STRING" id="1036611.A0A1L9P7D5"/>
<evidence type="ECO:0000259" key="2">
    <source>
        <dbReference type="Pfam" id="PF03061"/>
    </source>
</evidence>
<evidence type="ECO:0000256" key="1">
    <source>
        <dbReference type="SAM" id="Phobius"/>
    </source>
</evidence>
<dbReference type="InterPro" id="IPR006683">
    <property type="entry name" value="Thioestr_dom"/>
</dbReference>
<dbReference type="GeneID" id="63732170"/>
<evidence type="ECO:0000313" key="3">
    <source>
        <dbReference type="EMBL" id="OJI97450.1"/>
    </source>
</evidence>
<keyword evidence="1" id="KW-1133">Transmembrane helix</keyword>
<gene>
    <name evidence="3" type="ORF">ASPVEDRAFT_79168</name>
</gene>
<dbReference type="InterPro" id="IPR052061">
    <property type="entry name" value="PTE-AB_protein"/>
</dbReference>
<dbReference type="InterPro" id="IPR029069">
    <property type="entry name" value="HotDog_dom_sf"/>
</dbReference>